<dbReference type="PROSITE" id="PS00146">
    <property type="entry name" value="BETA_LACTAMASE_A"/>
    <property type="match status" value="1"/>
</dbReference>
<evidence type="ECO:0000313" key="10">
    <source>
        <dbReference type="Proteomes" id="UP001212821"/>
    </source>
</evidence>
<name>A0ABY7PY39_9ACTN</name>
<evidence type="ECO:0000259" key="8">
    <source>
        <dbReference type="Pfam" id="PF13354"/>
    </source>
</evidence>
<organism evidence="9 10">
    <name type="scientific">Kitasatospora cathayae</name>
    <dbReference type="NCBI Taxonomy" id="3004092"/>
    <lineage>
        <taxon>Bacteria</taxon>
        <taxon>Bacillati</taxon>
        <taxon>Actinomycetota</taxon>
        <taxon>Actinomycetes</taxon>
        <taxon>Kitasatosporales</taxon>
        <taxon>Streptomycetaceae</taxon>
        <taxon>Kitasatospora</taxon>
    </lineage>
</organism>
<evidence type="ECO:0000256" key="3">
    <source>
        <dbReference type="ARBA" id="ARBA00022801"/>
    </source>
</evidence>
<dbReference type="EMBL" id="CP115450">
    <property type="protein sequence ID" value="WBP85286.1"/>
    <property type="molecule type" value="Genomic_DNA"/>
</dbReference>
<evidence type="ECO:0000256" key="5">
    <source>
        <dbReference type="RuleBase" id="RU361140"/>
    </source>
</evidence>
<dbReference type="GO" id="GO:0008800">
    <property type="term" value="F:beta-lactamase activity"/>
    <property type="evidence" value="ECO:0007669"/>
    <property type="project" value="UniProtKB-EC"/>
</dbReference>
<dbReference type="RefSeq" id="WP_270141135.1">
    <property type="nucleotide sequence ID" value="NZ_CP115450.1"/>
</dbReference>
<protein>
    <recommendedName>
        <fullName evidence="2 5">Beta-lactamase</fullName>
        <ecNumber evidence="2 5">3.5.2.6</ecNumber>
    </recommendedName>
</protein>
<evidence type="ECO:0000256" key="7">
    <source>
        <dbReference type="SAM" id="SignalP"/>
    </source>
</evidence>
<evidence type="ECO:0000256" key="6">
    <source>
        <dbReference type="SAM" id="MobiDB-lite"/>
    </source>
</evidence>
<dbReference type="SUPFAM" id="SSF56601">
    <property type="entry name" value="beta-lactamase/transpeptidase-like"/>
    <property type="match status" value="1"/>
</dbReference>
<dbReference type="Gene3D" id="3.40.710.10">
    <property type="entry name" value="DD-peptidase/beta-lactamase superfamily"/>
    <property type="match status" value="1"/>
</dbReference>
<dbReference type="Proteomes" id="UP001212821">
    <property type="component" value="Chromosome"/>
</dbReference>
<proteinExistence type="inferred from homology"/>
<feature type="domain" description="Beta-lactamase class A catalytic" evidence="8">
    <location>
        <begin position="70"/>
        <end position="285"/>
    </location>
</feature>
<accession>A0ABY7PY39</accession>
<dbReference type="PRINTS" id="PR00118">
    <property type="entry name" value="BLACTAMASEA"/>
</dbReference>
<dbReference type="PANTHER" id="PTHR35333">
    <property type="entry name" value="BETA-LACTAMASE"/>
    <property type="match status" value="1"/>
</dbReference>
<evidence type="ECO:0000313" key="9">
    <source>
        <dbReference type="EMBL" id="WBP85286.1"/>
    </source>
</evidence>
<gene>
    <name evidence="9" type="primary">bla</name>
    <name evidence="9" type="ORF">O1G21_05040</name>
</gene>
<dbReference type="EC" id="3.5.2.6" evidence="2 5"/>
<reference evidence="10" key="1">
    <citation type="submission" date="2022-12" db="EMBL/GenBank/DDBJ databases">
        <authorList>
            <person name="Mo P."/>
        </authorList>
    </citation>
    <scope>NUCLEOTIDE SEQUENCE [LARGE SCALE GENOMIC DNA]</scope>
    <source>
        <strain evidence="10">HUAS 3-15</strain>
    </source>
</reference>
<dbReference type="InterPro" id="IPR023650">
    <property type="entry name" value="Beta-lactam_class-A_AS"/>
</dbReference>
<comment type="catalytic activity">
    <reaction evidence="5">
        <text>a beta-lactam + H2O = a substituted beta-amino acid</text>
        <dbReference type="Rhea" id="RHEA:20401"/>
        <dbReference type="ChEBI" id="CHEBI:15377"/>
        <dbReference type="ChEBI" id="CHEBI:35627"/>
        <dbReference type="ChEBI" id="CHEBI:140347"/>
        <dbReference type="EC" id="3.5.2.6"/>
    </reaction>
</comment>
<keyword evidence="10" id="KW-1185">Reference proteome</keyword>
<feature type="signal peptide" evidence="7">
    <location>
        <begin position="1"/>
        <end position="29"/>
    </location>
</feature>
<keyword evidence="4 5" id="KW-0046">Antibiotic resistance</keyword>
<evidence type="ECO:0000256" key="4">
    <source>
        <dbReference type="ARBA" id="ARBA00023251"/>
    </source>
</evidence>
<dbReference type="InterPro" id="IPR045155">
    <property type="entry name" value="Beta-lactam_cat"/>
</dbReference>
<dbReference type="InterPro" id="IPR012338">
    <property type="entry name" value="Beta-lactam/transpept-like"/>
</dbReference>
<feature type="region of interest" description="Disordered" evidence="6">
    <location>
        <begin position="178"/>
        <end position="205"/>
    </location>
</feature>
<keyword evidence="7" id="KW-0732">Signal</keyword>
<evidence type="ECO:0000256" key="1">
    <source>
        <dbReference type="ARBA" id="ARBA00009009"/>
    </source>
</evidence>
<dbReference type="PANTHER" id="PTHR35333:SF3">
    <property type="entry name" value="BETA-LACTAMASE-TYPE TRANSPEPTIDASE FOLD CONTAINING PROTEIN"/>
    <property type="match status" value="1"/>
</dbReference>
<dbReference type="Pfam" id="PF13354">
    <property type="entry name" value="Beta-lactamase2"/>
    <property type="match status" value="1"/>
</dbReference>
<dbReference type="InterPro" id="IPR000871">
    <property type="entry name" value="Beta-lactam_class-A"/>
</dbReference>
<keyword evidence="3 5" id="KW-0378">Hydrolase</keyword>
<dbReference type="PROSITE" id="PS51257">
    <property type="entry name" value="PROKAR_LIPOPROTEIN"/>
    <property type="match status" value="1"/>
</dbReference>
<feature type="chain" id="PRO_5047391256" description="Beta-lactamase" evidence="7">
    <location>
        <begin position="30"/>
        <end position="312"/>
    </location>
</feature>
<dbReference type="NCBIfam" id="NF033103">
    <property type="entry name" value="bla_class_A"/>
    <property type="match status" value="1"/>
</dbReference>
<evidence type="ECO:0000256" key="2">
    <source>
        <dbReference type="ARBA" id="ARBA00012865"/>
    </source>
</evidence>
<feature type="compositionally biased region" description="Polar residues" evidence="6">
    <location>
        <begin position="180"/>
        <end position="193"/>
    </location>
</feature>
<comment type="similarity">
    <text evidence="1 5">Belongs to the class-A beta-lactamase family.</text>
</comment>
<sequence>MTSAFRHPRTALPAVALLAAALTAGCGHGGTGAAAAAATAADTATTGTASAGTTEAAFEELERHFGARLGVYAVDTGSGREVAHRADERFAFASTIKSLAAGALLRGATDQELDKVVGYRQEDVLAWAPITSQHVATGMKVRDLAAAAIQYSDNTAANLVMAELGGPEAVQRALRDLGDPTTNVDRTEPTLNEATPGDPRDTSTPHAFAADLRRYVLGDVLTDDRRRLLTDWLLGNTTGGPYIRAGVPADWKIGDKTGTAGYGTRNDVAVAWPSGGRSPVVIVVLSDRGKPDATSDDALIAEATKAVVTALN</sequence>